<feature type="domain" description="COMM" evidence="3">
    <location>
        <begin position="150"/>
        <end position="214"/>
    </location>
</feature>
<dbReference type="GO" id="GO:0005634">
    <property type="term" value="C:nucleus"/>
    <property type="evidence" value="ECO:0007669"/>
    <property type="project" value="TreeGrafter"/>
</dbReference>
<dbReference type="PROSITE" id="PS51269">
    <property type="entry name" value="COMM"/>
    <property type="match status" value="1"/>
</dbReference>
<gene>
    <name evidence="4" type="ORF">GDO54_017699</name>
</gene>
<reference evidence="4" key="1">
    <citation type="thesis" date="2020" institute="ProQuest LLC" country="789 East Eisenhower Parkway, Ann Arbor, MI, USA">
        <title>Comparative Genomics and Chromosome Evolution.</title>
        <authorList>
            <person name="Mudd A.B."/>
        </authorList>
    </citation>
    <scope>NUCLEOTIDE SEQUENCE</scope>
    <source>
        <strain evidence="4">1538</strain>
        <tissue evidence="4">Blood</tissue>
    </source>
</reference>
<dbReference type="InterPro" id="IPR037357">
    <property type="entry name" value="COMMD5"/>
</dbReference>
<evidence type="ECO:0000313" key="4">
    <source>
        <dbReference type="EMBL" id="DBA20971.1"/>
    </source>
</evidence>
<dbReference type="Pfam" id="PF07258">
    <property type="entry name" value="COMM_domain"/>
    <property type="match status" value="1"/>
</dbReference>
<comment type="similarity">
    <text evidence="2">Belongs to the COMM domain-containing protein 5 family.</text>
</comment>
<dbReference type="EMBL" id="DYDO01000007">
    <property type="protein sequence ID" value="DBA20971.1"/>
    <property type="molecule type" value="Genomic_DNA"/>
</dbReference>
<sequence>MASVRSVHAYPSTSAINNDRISYLGAKIPPEVEVMVKHLKDLDKDMFRKILKAVVGALEGKDCREAVKVIEQNSLLSEEQLSFIIAGAHTLLRVALRLPVSALKQEVFKEDLKELRIPDDFIADFSNIVYGNRRPILEDAALKQGIRLPTMEDLRWRVDVAISTSSLSRALQPSILMQMKLSDGESHRFEVPVAKFQELRYNVALILKEMNDLEKRNILKIQD</sequence>
<keyword evidence="5" id="KW-1185">Reference proteome</keyword>
<dbReference type="PANTHER" id="PTHR15666">
    <property type="entry name" value="COMM DOMAIN CONTAINING PROTEIN 5"/>
    <property type="match status" value="1"/>
</dbReference>
<evidence type="ECO:0000256" key="1">
    <source>
        <dbReference type="ARBA" id="ARBA00016556"/>
    </source>
</evidence>
<organism evidence="4 5">
    <name type="scientific">Pyxicephalus adspersus</name>
    <name type="common">African bullfrog</name>
    <dbReference type="NCBI Taxonomy" id="30357"/>
    <lineage>
        <taxon>Eukaryota</taxon>
        <taxon>Metazoa</taxon>
        <taxon>Chordata</taxon>
        <taxon>Craniata</taxon>
        <taxon>Vertebrata</taxon>
        <taxon>Euteleostomi</taxon>
        <taxon>Amphibia</taxon>
        <taxon>Batrachia</taxon>
        <taxon>Anura</taxon>
        <taxon>Neobatrachia</taxon>
        <taxon>Ranoidea</taxon>
        <taxon>Pyxicephalidae</taxon>
        <taxon>Pyxicephalinae</taxon>
        <taxon>Pyxicephalus</taxon>
    </lineage>
</organism>
<dbReference type="Pfam" id="PF21672">
    <property type="entry name" value="COMM_HN"/>
    <property type="match status" value="1"/>
</dbReference>
<accession>A0AAV2ZRF7</accession>
<proteinExistence type="inferred from homology"/>
<dbReference type="Proteomes" id="UP001181693">
    <property type="component" value="Unassembled WGS sequence"/>
</dbReference>
<name>A0AAV2ZRF7_PYXAD</name>
<protein>
    <recommendedName>
        <fullName evidence="1">COMM domain-containing protein 5</fullName>
    </recommendedName>
</protein>
<dbReference type="InterPro" id="IPR017920">
    <property type="entry name" value="COMM"/>
</dbReference>
<evidence type="ECO:0000313" key="5">
    <source>
        <dbReference type="Proteomes" id="UP001181693"/>
    </source>
</evidence>
<evidence type="ECO:0000256" key="2">
    <source>
        <dbReference type="ARBA" id="ARBA00093452"/>
    </source>
</evidence>
<dbReference type="PANTHER" id="PTHR15666:SF1">
    <property type="entry name" value="COMM DOMAIN-CONTAINING PROTEIN 5"/>
    <property type="match status" value="1"/>
</dbReference>
<evidence type="ECO:0000259" key="3">
    <source>
        <dbReference type="PROSITE" id="PS51269"/>
    </source>
</evidence>
<comment type="caution">
    <text evidence="4">The sequence shown here is derived from an EMBL/GenBank/DDBJ whole genome shotgun (WGS) entry which is preliminary data.</text>
</comment>
<dbReference type="AlphaFoldDB" id="A0AAV2ZRF7"/>
<dbReference type="CDD" id="cd04753">
    <property type="entry name" value="Commd5_HCaRG"/>
    <property type="match status" value="1"/>
</dbReference>